<dbReference type="CDD" id="cd17370">
    <property type="entry name" value="MFS_MJ1317_like"/>
    <property type="match status" value="1"/>
</dbReference>
<evidence type="ECO:0000256" key="5">
    <source>
        <dbReference type="ARBA" id="ARBA00023136"/>
    </source>
</evidence>
<feature type="transmembrane region" description="Helical" evidence="6">
    <location>
        <begin position="359"/>
        <end position="380"/>
    </location>
</feature>
<sequence length="381" mass="40088" precursor="true">MSSRLLTVFIILGLVSLFADMAYEGAISVRGSYLSVIGAPVIAAGLAGVGWLASYGSRFLSGVVSDYFRRPRVLWLLVFTGYFVNVIAIPLLAFTRRWELVIALIVFERLGKGLRAPARDVILAEVSEGMGKGLGFGIHEAMDQAGAVLGPLIASLILASSSQDYSRVFTALGVPGAVAVILVAAAWFLYPSPKSITARGVGVGFKGLTRGYYVYTLGFIFFGLGLVSWDIVGYYARSTGFTGDYIALLYTVAMLVDGVLAIPSGILYDRVGVRSAVLAPLAAAVAGVLLPLLQVNPFIPVVAWGLAMGAYETNVRVAVADLVPREKRAFAYGLYGLAEGLAVFTGGIIQAGILGSAGIQALAIYIAVVELLGAAVFTVVR</sequence>
<dbReference type="KEGG" id="dmu:Desmu_0513"/>
<feature type="transmembrane region" description="Helical" evidence="6">
    <location>
        <begin position="211"/>
        <end position="235"/>
    </location>
</feature>
<dbReference type="SUPFAM" id="SSF103473">
    <property type="entry name" value="MFS general substrate transporter"/>
    <property type="match status" value="1"/>
</dbReference>
<dbReference type="Proteomes" id="UP000001068">
    <property type="component" value="Chromosome"/>
</dbReference>
<comment type="subcellular location">
    <subcellularLocation>
        <location evidence="1">Cell membrane</location>
        <topology evidence="1">Multi-pass membrane protein</topology>
    </subcellularLocation>
</comment>
<feature type="transmembrane region" description="Helical" evidence="6">
    <location>
        <begin position="329"/>
        <end position="353"/>
    </location>
</feature>
<dbReference type="GeneID" id="10153206"/>
<keyword evidence="2" id="KW-1003">Cell membrane</keyword>
<dbReference type="InterPro" id="IPR011701">
    <property type="entry name" value="MFS"/>
</dbReference>
<dbReference type="Pfam" id="PF07690">
    <property type="entry name" value="MFS_1"/>
    <property type="match status" value="1"/>
</dbReference>
<feature type="transmembrane region" description="Helical" evidence="6">
    <location>
        <begin position="247"/>
        <end position="268"/>
    </location>
</feature>
<keyword evidence="3 6" id="KW-0812">Transmembrane</keyword>
<keyword evidence="4 6" id="KW-1133">Transmembrane helix</keyword>
<evidence type="ECO:0000313" key="9">
    <source>
        <dbReference type="Proteomes" id="UP000001068"/>
    </source>
</evidence>
<accession>E8R8J9</accession>
<keyword evidence="5 6" id="KW-0472">Membrane</keyword>
<dbReference type="OrthoDB" id="19191at2157"/>
<feature type="transmembrane region" description="Helical" evidence="6">
    <location>
        <begin position="298"/>
        <end position="317"/>
    </location>
</feature>
<dbReference type="AlphaFoldDB" id="E8R8J9"/>
<feature type="transmembrane region" description="Helical" evidence="6">
    <location>
        <begin position="275"/>
        <end position="292"/>
    </location>
</feature>
<feature type="transmembrane region" description="Helical" evidence="6">
    <location>
        <begin position="32"/>
        <end position="53"/>
    </location>
</feature>
<dbReference type="InterPro" id="IPR036259">
    <property type="entry name" value="MFS_trans_sf"/>
</dbReference>
<reference evidence="9" key="1">
    <citation type="submission" date="2010-11" db="EMBL/GenBank/DDBJ databases">
        <title>The complete genome of Desulfurococcus mucosus DSM 2162.</title>
        <authorList>
            <consortium name="US DOE Joint Genome Institute (JGI-PGF)"/>
            <person name="Lucas S."/>
            <person name="Copeland A."/>
            <person name="Lapidus A."/>
            <person name="Bruce D."/>
            <person name="Goodwin L."/>
            <person name="Pitluck S."/>
            <person name="Kyrpides N."/>
            <person name="Mavromatis K."/>
            <person name="Pagani I."/>
            <person name="Ivanova N."/>
            <person name="Ovchinnikova G."/>
            <person name="Chertkov O."/>
            <person name="Held B."/>
            <person name="Brettin T."/>
            <person name="Detter J.C."/>
            <person name="Tapia R."/>
            <person name="Han C."/>
            <person name="Land M."/>
            <person name="Hauser L."/>
            <person name="Markowitz V."/>
            <person name="Cheng J.-F."/>
            <person name="Hugenholtz P."/>
            <person name="Woyke T."/>
            <person name="Wu D."/>
            <person name="Wirth R."/>
            <person name="Bilek Y."/>
            <person name="Hader T."/>
            <person name="Klenk H.-P."/>
            <person name="Eisen J.A."/>
        </authorList>
    </citation>
    <scope>NUCLEOTIDE SEQUENCE [LARGE SCALE GENOMIC DNA]</scope>
    <source>
        <strain evidence="9">ATCC 35584 / DSM 2162 / JCM 9187 / O7/1</strain>
    </source>
</reference>
<dbReference type="PROSITE" id="PS50850">
    <property type="entry name" value="MFS"/>
    <property type="match status" value="1"/>
</dbReference>
<dbReference type="Gene3D" id="1.20.1250.20">
    <property type="entry name" value="MFS general substrate transporter like domains"/>
    <property type="match status" value="2"/>
</dbReference>
<dbReference type="RefSeq" id="WP_013562047.1">
    <property type="nucleotide sequence ID" value="NC_014961.1"/>
</dbReference>
<evidence type="ECO:0000256" key="1">
    <source>
        <dbReference type="ARBA" id="ARBA00004651"/>
    </source>
</evidence>
<evidence type="ECO:0000256" key="6">
    <source>
        <dbReference type="SAM" id="Phobius"/>
    </source>
</evidence>
<dbReference type="InterPro" id="IPR052425">
    <property type="entry name" value="Uncharacterized_MFS-type"/>
</dbReference>
<dbReference type="GO" id="GO:0022857">
    <property type="term" value="F:transmembrane transporter activity"/>
    <property type="evidence" value="ECO:0007669"/>
    <property type="project" value="InterPro"/>
</dbReference>
<dbReference type="PANTHER" id="PTHR42688">
    <property type="entry name" value="CONSERVED PROTEIN"/>
    <property type="match status" value="1"/>
</dbReference>
<keyword evidence="9" id="KW-1185">Reference proteome</keyword>
<dbReference type="STRING" id="765177.Desmu_0513"/>
<dbReference type="InterPro" id="IPR020846">
    <property type="entry name" value="MFS_dom"/>
</dbReference>
<dbReference type="EMBL" id="CP002363">
    <property type="protein sequence ID" value="ADV64825.1"/>
    <property type="molecule type" value="Genomic_DNA"/>
</dbReference>
<reference evidence="8 9" key="2">
    <citation type="journal article" date="2011" name="Stand. Genomic Sci.">
        <title>Complete genome sequence of Desulfurococcus mucosus type strain (O7/1).</title>
        <authorList>
            <person name="Wirth R."/>
            <person name="Chertkov O."/>
            <person name="Held B."/>
            <person name="Lapidus A."/>
            <person name="Nolan M."/>
            <person name="Lucas S."/>
            <person name="Hammon N."/>
            <person name="Deshpande S."/>
            <person name="Cheng J.F."/>
            <person name="Tapia R."/>
            <person name="Han C."/>
            <person name="Goodwin L."/>
            <person name="Pitluck S."/>
            <person name="Liolios K."/>
            <person name="Ioanna P."/>
            <person name="Ivanova N."/>
            <person name="Mavromatis K."/>
            <person name="Mikhailova N."/>
            <person name="Pati A."/>
            <person name="Chen A."/>
            <person name="Palaniappan K."/>
            <person name="Land M."/>
            <person name="Hauser L."/>
            <person name="Chang Y.J."/>
            <person name="Jeffries C.D."/>
            <person name="Bilek Y."/>
            <person name="Hader T."/>
            <person name="Rohde M."/>
            <person name="Spring S."/>
            <person name="Sikorski J."/>
            <person name="Goker M."/>
            <person name="Woyke T."/>
            <person name="Bristow J."/>
            <person name="Eisen J.A."/>
            <person name="Markowitz V."/>
            <person name="Hugenholtz P."/>
            <person name="Kyrpides N.C."/>
            <person name="Klenk H.P."/>
        </authorList>
    </citation>
    <scope>NUCLEOTIDE SEQUENCE [LARGE SCALE GENOMIC DNA]</scope>
    <source>
        <strain evidence="9">ATCC 35584 / DSM 2162 / JCM 9187 / O7/1</strain>
    </source>
</reference>
<evidence type="ECO:0000313" key="8">
    <source>
        <dbReference type="EMBL" id="ADV64825.1"/>
    </source>
</evidence>
<dbReference type="GO" id="GO:0005886">
    <property type="term" value="C:plasma membrane"/>
    <property type="evidence" value="ECO:0007669"/>
    <property type="project" value="UniProtKB-SubCell"/>
</dbReference>
<protein>
    <submittedName>
        <fullName evidence="8">Major facilitator superfamily MFS_1</fullName>
    </submittedName>
</protein>
<evidence type="ECO:0000256" key="3">
    <source>
        <dbReference type="ARBA" id="ARBA00022692"/>
    </source>
</evidence>
<feature type="domain" description="Major facilitator superfamily (MFS) profile" evidence="7">
    <location>
        <begin position="1"/>
        <end position="381"/>
    </location>
</feature>
<organism evidence="8 9">
    <name type="scientific">Desulfurococcus mucosus (strain ATCC 35584 / DSM 2162 / JCM 9187 / O7/1)</name>
    <dbReference type="NCBI Taxonomy" id="765177"/>
    <lineage>
        <taxon>Archaea</taxon>
        <taxon>Thermoproteota</taxon>
        <taxon>Thermoprotei</taxon>
        <taxon>Desulfurococcales</taxon>
        <taxon>Desulfurococcaceae</taxon>
        <taxon>Desulfurococcus</taxon>
    </lineage>
</organism>
<feature type="transmembrane region" description="Helical" evidence="6">
    <location>
        <begin position="73"/>
        <end position="94"/>
    </location>
</feature>
<dbReference type="eggNOG" id="arCOG00130">
    <property type="taxonomic scope" value="Archaea"/>
</dbReference>
<gene>
    <name evidence="8" type="ordered locus">Desmu_0513</name>
</gene>
<name>E8R8J9_DESM0</name>
<evidence type="ECO:0000259" key="7">
    <source>
        <dbReference type="PROSITE" id="PS50850"/>
    </source>
</evidence>
<proteinExistence type="predicted"/>
<feature type="transmembrane region" description="Helical" evidence="6">
    <location>
        <begin position="168"/>
        <end position="190"/>
    </location>
</feature>
<evidence type="ECO:0000256" key="4">
    <source>
        <dbReference type="ARBA" id="ARBA00022989"/>
    </source>
</evidence>
<dbReference type="HOGENOM" id="CLU_040020_2_0_2"/>
<evidence type="ECO:0000256" key="2">
    <source>
        <dbReference type="ARBA" id="ARBA00022475"/>
    </source>
</evidence>
<dbReference type="PANTHER" id="PTHR42688:SF1">
    <property type="entry name" value="BLR5212 PROTEIN"/>
    <property type="match status" value="1"/>
</dbReference>